<protein>
    <recommendedName>
        <fullName evidence="7">Protein kinase</fullName>
    </recommendedName>
</protein>
<dbReference type="Pfam" id="PF04212">
    <property type="entry name" value="MIT"/>
    <property type="match status" value="1"/>
</dbReference>
<dbReference type="eggNOG" id="KOG0603">
    <property type="taxonomic scope" value="Eukaryota"/>
</dbReference>
<keyword evidence="1" id="KW-0551">Lipid droplet</keyword>
<dbReference type="InterPro" id="IPR036871">
    <property type="entry name" value="PX_dom_sf"/>
</dbReference>
<dbReference type="InterPro" id="IPR007330">
    <property type="entry name" value="MIT_dom"/>
</dbReference>
<feature type="region of interest" description="Disordered" evidence="3">
    <location>
        <begin position="184"/>
        <end position="203"/>
    </location>
</feature>
<sequence>MAPDLGGWIHSFAVTDTQTHKAGFTLYKITSIVFPRAVPQALTTLVVWRRFHDIKKLHRELKRRHKSLGLSGYMPEPIDCSFFKRFDQDVIRKRKAYIVSLLDFVAQHPALYKSHSFAQFFSSEATPSNKIQKLVQKAARSFVGRSLELETDTVDSSVKSRENIIIAEIFPNDKDEYEKAEDVEGEGDAIVDNGKSSDNDTSLDTSLTTKCNLRFLTPMASVESEDSDYIYDAALEFSSAVQAEANLDYNDAYTRYKSGVDILLKGCKDDLNDDRVYIARAKISKYLARAEDIHERFLKNSQRSIASIFSTSNFQLALDVSCNTNSESSGFYLERPWHHMAKYKVNALLGNKVLLVSCITEPLKPQYVMKGIEKPSSNSPTQTVFLPQHIPYMVDLLAFFQSDQKIFLLLKLALGGKLIDYVHSQNLSNEKAQKFNEEEDKSSDIGKISKDAPDLGPDLVESSKQLIESVSNTINESEFIPRRMNGILLYSIPQHFLKKWSQQLLVAIHALHEKSVILCDLHMDNLLLDENSQLLLSYFYQNEGLSSDSFIHKALNPKALDNHFVAPERPLTLRSDWWSYGVILYELFVGLPFKAAHPGQIDLYGFVQYPENVEIPKVKRNLLERLLQQEPEERLDYERIKQHEYFADTNWEEVKQEGFNTQ</sequence>
<evidence type="ECO:0008006" key="7">
    <source>
        <dbReference type="Google" id="ProtNLM"/>
    </source>
</evidence>
<dbReference type="PANTHER" id="PTHR15508:SF8">
    <property type="entry name" value="LD24550P"/>
    <property type="match status" value="1"/>
</dbReference>
<dbReference type="PROSITE" id="PS50011">
    <property type="entry name" value="PROTEIN_KINASE_DOM"/>
    <property type="match status" value="1"/>
</dbReference>
<dbReference type="SUPFAM" id="SSF64268">
    <property type="entry name" value="PX domain"/>
    <property type="match status" value="1"/>
</dbReference>
<dbReference type="EnsemblMetazoa" id="MDOA003647-RA">
    <property type="protein sequence ID" value="MDOA003647-PA"/>
    <property type="gene ID" value="MDOA003647"/>
</dbReference>
<dbReference type="InterPro" id="IPR036181">
    <property type="entry name" value="MIT_dom_sf"/>
</dbReference>
<dbReference type="OrthoDB" id="1278353at2759"/>
<feature type="domain" description="PX" evidence="5">
    <location>
        <begin position="1"/>
        <end position="128"/>
    </location>
</feature>
<evidence type="ECO:0000313" key="6">
    <source>
        <dbReference type="EnsemblMetazoa" id="MDOA003647-PA"/>
    </source>
</evidence>
<dbReference type="InterPro" id="IPR051866">
    <property type="entry name" value="Intracell_Sig-Traffick_Protein"/>
</dbReference>
<proteinExistence type="predicted"/>
<dbReference type="GO" id="GO:0005524">
    <property type="term" value="F:ATP binding"/>
    <property type="evidence" value="ECO:0007669"/>
    <property type="project" value="InterPro"/>
</dbReference>
<evidence type="ECO:0000259" key="5">
    <source>
        <dbReference type="PROSITE" id="PS50195"/>
    </source>
</evidence>
<dbReference type="CDD" id="cd02677">
    <property type="entry name" value="MIT_SNX15"/>
    <property type="match status" value="1"/>
</dbReference>
<accession>A0A1I8MD04</accession>
<dbReference type="STRING" id="7370.A0A1I8MD04"/>
<dbReference type="InterPro" id="IPR001683">
    <property type="entry name" value="PX_dom"/>
</dbReference>
<dbReference type="PANTHER" id="PTHR15508">
    <property type="entry name" value="RIBOSOMAL PROTEIN S6 KINASE"/>
    <property type="match status" value="1"/>
</dbReference>
<dbReference type="GO" id="GO:0004672">
    <property type="term" value="F:protein kinase activity"/>
    <property type="evidence" value="ECO:0007669"/>
    <property type="project" value="InterPro"/>
</dbReference>
<dbReference type="AlphaFoldDB" id="A0A1I8MD04"/>
<keyword evidence="2" id="KW-0524">Neurogenesis</keyword>
<feature type="compositionally biased region" description="Basic and acidic residues" evidence="3">
    <location>
        <begin position="432"/>
        <end position="453"/>
    </location>
</feature>
<dbReference type="GO" id="GO:0007399">
    <property type="term" value="P:nervous system development"/>
    <property type="evidence" value="ECO:0007669"/>
    <property type="project" value="UniProtKB-KW"/>
</dbReference>
<dbReference type="Pfam" id="PF00069">
    <property type="entry name" value="Pkinase"/>
    <property type="match status" value="1"/>
</dbReference>
<dbReference type="SUPFAM" id="SSF56112">
    <property type="entry name" value="Protein kinase-like (PK-like)"/>
    <property type="match status" value="1"/>
</dbReference>
<dbReference type="VEuPathDB" id="VectorBase:MDOA003647"/>
<dbReference type="SUPFAM" id="SSF116846">
    <property type="entry name" value="MIT domain"/>
    <property type="match status" value="1"/>
</dbReference>
<dbReference type="SMART" id="SM00745">
    <property type="entry name" value="MIT"/>
    <property type="match status" value="1"/>
</dbReference>
<evidence type="ECO:0000259" key="4">
    <source>
        <dbReference type="PROSITE" id="PS50011"/>
    </source>
</evidence>
<gene>
    <name evidence="6" type="primary">101894914</name>
</gene>
<dbReference type="Gene3D" id="1.10.510.10">
    <property type="entry name" value="Transferase(Phosphotransferase) domain 1"/>
    <property type="match status" value="1"/>
</dbReference>
<dbReference type="Gene3D" id="1.20.58.80">
    <property type="entry name" value="Phosphotransferase system, lactose/cellobiose-type IIA subunit"/>
    <property type="match status" value="1"/>
</dbReference>
<feature type="region of interest" description="Disordered" evidence="3">
    <location>
        <begin position="432"/>
        <end position="456"/>
    </location>
</feature>
<feature type="domain" description="Protein kinase" evidence="4">
    <location>
        <begin position="343"/>
        <end position="646"/>
    </location>
</feature>
<dbReference type="Gene3D" id="3.30.1520.10">
    <property type="entry name" value="Phox-like domain"/>
    <property type="match status" value="1"/>
</dbReference>
<dbReference type="SMART" id="SM00220">
    <property type="entry name" value="S_TKc"/>
    <property type="match status" value="1"/>
</dbReference>
<dbReference type="Pfam" id="PF00787">
    <property type="entry name" value="PX"/>
    <property type="match status" value="1"/>
</dbReference>
<dbReference type="InterPro" id="IPR011009">
    <property type="entry name" value="Kinase-like_dom_sf"/>
</dbReference>
<organism evidence="6">
    <name type="scientific">Musca domestica</name>
    <name type="common">House fly</name>
    <dbReference type="NCBI Taxonomy" id="7370"/>
    <lineage>
        <taxon>Eukaryota</taxon>
        <taxon>Metazoa</taxon>
        <taxon>Ecdysozoa</taxon>
        <taxon>Arthropoda</taxon>
        <taxon>Hexapoda</taxon>
        <taxon>Insecta</taxon>
        <taxon>Pterygota</taxon>
        <taxon>Neoptera</taxon>
        <taxon>Endopterygota</taxon>
        <taxon>Diptera</taxon>
        <taxon>Brachycera</taxon>
        <taxon>Muscomorpha</taxon>
        <taxon>Muscoidea</taxon>
        <taxon>Muscidae</taxon>
        <taxon>Musca</taxon>
    </lineage>
</organism>
<dbReference type="PROSITE" id="PS50195">
    <property type="entry name" value="PX"/>
    <property type="match status" value="1"/>
</dbReference>
<dbReference type="SMART" id="SM00312">
    <property type="entry name" value="PX"/>
    <property type="match status" value="1"/>
</dbReference>
<evidence type="ECO:0000256" key="2">
    <source>
        <dbReference type="ARBA" id="ARBA00022902"/>
    </source>
</evidence>
<evidence type="ECO:0000256" key="3">
    <source>
        <dbReference type="SAM" id="MobiDB-lite"/>
    </source>
</evidence>
<dbReference type="eggNOG" id="KOG2101">
    <property type="taxonomic scope" value="Eukaryota"/>
</dbReference>
<dbReference type="InterPro" id="IPR000719">
    <property type="entry name" value="Prot_kinase_dom"/>
</dbReference>
<dbReference type="CDD" id="cd06881">
    <property type="entry name" value="PX_SNX15_like"/>
    <property type="match status" value="1"/>
</dbReference>
<dbReference type="VEuPathDB" id="VectorBase:MDOMA2_008309"/>
<reference evidence="6" key="1">
    <citation type="submission" date="2020-05" db="UniProtKB">
        <authorList>
            <consortium name="EnsemblMetazoa"/>
        </authorList>
    </citation>
    <scope>IDENTIFICATION</scope>
    <source>
        <strain evidence="6">Aabys</strain>
    </source>
</reference>
<evidence type="ECO:0000256" key="1">
    <source>
        <dbReference type="ARBA" id="ARBA00022677"/>
    </source>
</evidence>
<dbReference type="GO" id="GO:0035091">
    <property type="term" value="F:phosphatidylinositol binding"/>
    <property type="evidence" value="ECO:0007669"/>
    <property type="project" value="InterPro"/>
</dbReference>
<name>A0A1I8MD04_MUSDO</name>